<evidence type="ECO:0000256" key="1">
    <source>
        <dbReference type="ARBA" id="ARBA00004123"/>
    </source>
</evidence>
<dbReference type="Pfam" id="PF00105">
    <property type="entry name" value="zf-C4"/>
    <property type="match status" value="1"/>
</dbReference>
<dbReference type="PROSITE" id="PS00031">
    <property type="entry name" value="NUCLEAR_REC_DBD_1"/>
    <property type="match status" value="1"/>
</dbReference>
<dbReference type="PROSITE" id="PS51030">
    <property type="entry name" value="NUCLEAR_REC_DBD_2"/>
    <property type="match status" value="1"/>
</dbReference>
<feature type="compositionally biased region" description="Basic and acidic residues" evidence="14">
    <location>
        <begin position="1"/>
        <end position="11"/>
    </location>
</feature>
<reference evidence="17" key="1">
    <citation type="submission" date="2025-08" db="UniProtKB">
        <authorList>
            <consortium name="Ensembl"/>
        </authorList>
    </citation>
    <scope>IDENTIFICATION</scope>
</reference>
<dbReference type="InterPro" id="IPR013088">
    <property type="entry name" value="Znf_NHR/GATA"/>
</dbReference>
<dbReference type="InterPro" id="IPR047158">
    <property type="entry name" value="NR_LBD_RAR"/>
</dbReference>
<keyword evidence="12 13" id="KW-0539">Nucleus</keyword>
<evidence type="ECO:0000256" key="2">
    <source>
        <dbReference type="ARBA" id="ARBA00004496"/>
    </source>
</evidence>
<reference evidence="17" key="2">
    <citation type="submission" date="2025-09" db="UniProtKB">
        <authorList>
            <consortium name="Ensembl"/>
        </authorList>
    </citation>
    <scope>IDENTIFICATION</scope>
</reference>
<dbReference type="PROSITE" id="PS51843">
    <property type="entry name" value="NR_LBD"/>
    <property type="match status" value="1"/>
</dbReference>
<keyword evidence="10 13" id="KW-0804">Transcription</keyword>
<accession>A0A671MYA6</accession>
<dbReference type="GO" id="GO:0048384">
    <property type="term" value="P:retinoic acid receptor signaling pathway"/>
    <property type="evidence" value="ECO:0007669"/>
    <property type="project" value="InterPro"/>
</dbReference>
<dbReference type="PRINTS" id="PR00047">
    <property type="entry name" value="STROIDFINGER"/>
</dbReference>
<dbReference type="Gene3D" id="1.10.565.10">
    <property type="entry name" value="Retinoid X Receptor"/>
    <property type="match status" value="1"/>
</dbReference>
<keyword evidence="6 13" id="KW-0863">Zinc-finger</keyword>
<dbReference type="FunFam" id="1.10.565.10:FF:000001">
    <property type="entry name" value="Retinoic acid receptor beta isoform"/>
    <property type="match status" value="1"/>
</dbReference>
<dbReference type="GO" id="GO:0005667">
    <property type="term" value="C:transcription regulator complex"/>
    <property type="evidence" value="ECO:0007669"/>
    <property type="project" value="TreeGrafter"/>
</dbReference>
<evidence type="ECO:0000256" key="12">
    <source>
        <dbReference type="ARBA" id="ARBA00023242"/>
    </source>
</evidence>
<evidence type="ECO:0000256" key="8">
    <source>
        <dbReference type="ARBA" id="ARBA00023015"/>
    </source>
</evidence>
<dbReference type="Gene3D" id="3.30.50.10">
    <property type="entry name" value="Erythroid Transcription Factor GATA-1, subunit A"/>
    <property type="match status" value="1"/>
</dbReference>
<evidence type="ECO:0000259" key="16">
    <source>
        <dbReference type="PROSITE" id="PS51843"/>
    </source>
</evidence>
<dbReference type="Proteomes" id="UP000472260">
    <property type="component" value="Unassembled WGS sequence"/>
</dbReference>
<dbReference type="GO" id="GO:0035259">
    <property type="term" value="F:nuclear glucocorticoid receptor binding"/>
    <property type="evidence" value="ECO:0007669"/>
    <property type="project" value="TreeGrafter"/>
</dbReference>
<name>A0A671MYA6_9TELE</name>
<evidence type="ECO:0000256" key="14">
    <source>
        <dbReference type="SAM" id="MobiDB-lite"/>
    </source>
</evidence>
<keyword evidence="18" id="KW-1185">Reference proteome</keyword>
<dbReference type="SUPFAM" id="SSF48508">
    <property type="entry name" value="Nuclear receptor ligand-binding domain"/>
    <property type="match status" value="1"/>
</dbReference>
<dbReference type="InterPro" id="IPR001628">
    <property type="entry name" value="Znf_hrmn_rcpt"/>
</dbReference>
<keyword evidence="7 13" id="KW-0862">Zinc</keyword>
<keyword evidence="5 13" id="KW-0479">Metal-binding</keyword>
<evidence type="ECO:0000256" key="5">
    <source>
        <dbReference type="ARBA" id="ARBA00022723"/>
    </source>
</evidence>
<dbReference type="GO" id="GO:0005634">
    <property type="term" value="C:nucleus"/>
    <property type="evidence" value="ECO:0007669"/>
    <property type="project" value="UniProtKB-SubCell"/>
</dbReference>
<evidence type="ECO:0000256" key="7">
    <source>
        <dbReference type="ARBA" id="ARBA00022833"/>
    </source>
</evidence>
<evidence type="ECO:0000256" key="11">
    <source>
        <dbReference type="ARBA" id="ARBA00023170"/>
    </source>
</evidence>
<evidence type="ECO:0000256" key="10">
    <source>
        <dbReference type="ARBA" id="ARBA00023163"/>
    </source>
</evidence>
<evidence type="ECO:0000313" key="17">
    <source>
        <dbReference type="Ensembl" id="ENSSANP00000038549.1"/>
    </source>
</evidence>
<dbReference type="InterPro" id="IPR035500">
    <property type="entry name" value="NHR-like_dom_sf"/>
</dbReference>
<dbReference type="PRINTS" id="PR01292">
    <property type="entry name" value="RETNOICACIDR"/>
</dbReference>
<comment type="similarity">
    <text evidence="3">Belongs to the nuclear hormone receptor family. NR1 subfamily.</text>
</comment>
<dbReference type="PANTHER" id="PTHR24085:SF7">
    <property type="entry name" value="RETINOIC ACID RECEPTOR GAMMA"/>
    <property type="match status" value="1"/>
</dbReference>
<dbReference type="AlphaFoldDB" id="A0A671MYA6"/>
<dbReference type="Ensembl" id="ENSSANT00000041022.1">
    <property type="protein sequence ID" value="ENSSANP00000038549.1"/>
    <property type="gene ID" value="ENSSANG00000019612.1"/>
</dbReference>
<dbReference type="GO" id="GO:0005737">
    <property type="term" value="C:cytoplasm"/>
    <property type="evidence" value="ECO:0007669"/>
    <property type="project" value="UniProtKB-SubCell"/>
</dbReference>
<sequence>LESWTPKDRVAVETQSTSSEEMVPSSPSPPPPPRIYKPCFVCQDKSSGYHYGVSSCEGCKGFFRRSIQKNMVYTCHRDKNCQINKVTRNRCQYCRLQKCFEVGMSKEAVRNDRNKKKKDVKDEVVPPESYELSGELEELVNKVSKAHQETFPSLCQLGKYTTNSSSDHRVQLDLGLWDKFSELSTKCIIKIVEFAKRLPGFTTLTIADQITLLKSACLDILMLRICTRYTPEQDTMTFSDGLTLNRTQMHNAGFGPLTDLVFAFAGQLLPLEMDDTETGLLSAICLICGELVLTSKPLKMDGDRLQEPLLEALKIYARRRRPNKPHMFPRMLMKITDLRGISTKGAERAITLKMEIPGPMPPLIREMLENPEAFEDQTESTEKKPELEQPAPPPTLEGERQNSWLFRQNNCSFYKTCLFALKRRSQMGLIPLTADSQRVQKSLSKENTG</sequence>
<dbReference type="GO" id="GO:0071376">
    <property type="term" value="P:cellular response to corticotropin-releasing hormone stimulus"/>
    <property type="evidence" value="ECO:0007669"/>
    <property type="project" value="TreeGrafter"/>
</dbReference>
<feature type="region of interest" description="Disordered" evidence="14">
    <location>
        <begin position="374"/>
        <end position="402"/>
    </location>
</feature>
<evidence type="ECO:0000256" key="13">
    <source>
        <dbReference type="RuleBase" id="RU004334"/>
    </source>
</evidence>
<comment type="subunit">
    <text evidence="4">Heterodimer; with an rxr molecule. Binds DNA preferentially as a rar/rxr heterodimer.</text>
</comment>
<dbReference type="CDD" id="cd06964">
    <property type="entry name" value="NR_DBD_RAR"/>
    <property type="match status" value="1"/>
</dbReference>
<dbReference type="GO" id="GO:0001889">
    <property type="term" value="P:liver development"/>
    <property type="evidence" value="ECO:0007669"/>
    <property type="project" value="UniProtKB-ARBA"/>
</dbReference>
<dbReference type="GO" id="GO:0004879">
    <property type="term" value="F:nuclear receptor activity"/>
    <property type="evidence" value="ECO:0007669"/>
    <property type="project" value="InterPro"/>
</dbReference>
<evidence type="ECO:0000256" key="6">
    <source>
        <dbReference type="ARBA" id="ARBA00022771"/>
    </source>
</evidence>
<keyword evidence="11 13" id="KW-0675">Receptor</keyword>
<dbReference type="CDD" id="cd06937">
    <property type="entry name" value="NR_LBD_RAR"/>
    <property type="match status" value="1"/>
</dbReference>
<dbReference type="InterPro" id="IPR047159">
    <property type="entry name" value="NR_DBD_RAR"/>
</dbReference>
<evidence type="ECO:0000256" key="4">
    <source>
        <dbReference type="ARBA" id="ARBA00011431"/>
    </source>
</evidence>
<organism evidence="17 18">
    <name type="scientific">Sinocyclocheilus anshuiensis</name>
    <dbReference type="NCBI Taxonomy" id="1608454"/>
    <lineage>
        <taxon>Eukaryota</taxon>
        <taxon>Metazoa</taxon>
        <taxon>Chordata</taxon>
        <taxon>Craniata</taxon>
        <taxon>Vertebrata</taxon>
        <taxon>Euteleostomi</taxon>
        <taxon>Actinopterygii</taxon>
        <taxon>Neopterygii</taxon>
        <taxon>Teleostei</taxon>
        <taxon>Ostariophysi</taxon>
        <taxon>Cypriniformes</taxon>
        <taxon>Cyprinidae</taxon>
        <taxon>Cyprininae</taxon>
        <taxon>Sinocyclocheilus</taxon>
    </lineage>
</organism>
<dbReference type="FunFam" id="3.30.50.10:FF:000004">
    <property type="entry name" value="Retinoic acid receptor beta isoform"/>
    <property type="match status" value="1"/>
</dbReference>
<dbReference type="InterPro" id="IPR000536">
    <property type="entry name" value="Nucl_hrmn_rcpt_lig-bd"/>
</dbReference>
<dbReference type="InterPro" id="IPR003078">
    <property type="entry name" value="Retinoic_acid_rcpt"/>
</dbReference>
<dbReference type="Pfam" id="PF00104">
    <property type="entry name" value="Hormone_recep"/>
    <property type="match status" value="1"/>
</dbReference>
<evidence type="ECO:0000256" key="3">
    <source>
        <dbReference type="ARBA" id="ARBA00008092"/>
    </source>
</evidence>
<feature type="region of interest" description="Disordered" evidence="14">
    <location>
        <begin position="1"/>
        <end position="31"/>
    </location>
</feature>
<gene>
    <name evidence="17" type="primary">LOC107664174</name>
</gene>
<protein>
    <submittedName>
        <fullName evidence="17">Retinoic acid receptor gamma-A-like</fullName>
    </submittedName>
</protein>
<feature type="domain" description="NR LBD" evidence="16">
    <location>
        <begin position="135"/>
        <end position="371"/>
    </location>
</feature>
<dbReference type="GO" id="GO:0008270">
    <property type="term" value="F:zinc ion binding"/>
    <property type="evidence" value="ECO:0007669"/>
    <property type="project" value="UniProtKB-KW"/>
</dbReference>
<proteinExistence type="inferred from homology"/>
<comment type="subcellular location">
    <subcellularLocation>
        <location evidence="2">Cytoplasm</location>
    </subcellularLocation>
    <subcellularLocation>
        <location evidence="1 13">Nucleus</location>
    </subcellularLocation>
</comment>
<evidence type="ECO:0000259" key="15">
    <source>
        <dbReference type="PROSITE" id="PS51030"/>
    </source>
</evidence>
<dbReference type="GO" id="GO:0000978">
    <property type="term" value="F:RNA polymerase II cis-regulatory region sequence-specific DNA binding"/>
    <property type="evidence" value="ECO:0007669"/>
    <property type="project" value="TreeGrafter"/>
</dbReference>
<dbReference type="SUPFAM" id="SSF57716">
    <property type="entry name" value="Glucocorticoid receptor-like (DNA-binding domain)"/>
    <property type="match status" value="1"/>
</dbReference>
<feature type="domain" description="Nuclear receptor" evidence="15">
    <location>
        <begin position="36"/>
        <end position="111"/>
    </location>
</feature>
<evidence type="ECO:0000313" key="18">
    <source>
        <dbReference type="Proteomes" id="UP000472260"/>
    </source>
</evidence>
<evidence type="ECO:0000256" key="9">
    <source>
        <dbReference type="ARBA" id="ARBA00023125"/>
    </source>
</evidence>
<keyword evidence="8 13" id="KW-0805">Transcription regulation</keyword>
<dbReference type="InterPro" id="IPR001723">
    <property type="entry name" value="Nuclear_hrmn_rcpt"/>
</dbReference>
<dbReference type="PRINTS" id="PR00398">
    <property type="entry name" value="STRDHORMONER"/>
</dbReference>
<dbReference type="PANTHER" id="PTHR24085">
    <property type="entry name" value="NUCLEAR HORMONE RECEPTOR"/>
    <property type="match status" value="1"/>
</dbReference>
<dbReference type="SMART" id="SM00399">
    <property type="entry name" value="ZnF_C4"/>
    <property type="match status" value="1"/>
</dbReference>
<keyword evidence="9 13" id="KW-0238">DNA-binding</keyword>
<dbReference type="SMART" id="SM00430">
    <property type="entry name" value="HOLI"/>
    <property type="match status" value="1"/>
</dbReference>